<organism evidence="2">
    <name type="scientific">viral metagenome</name>
    <dbReference type="NCBI Taxonomy" id="1070528"/>
    <lineage>
        <taxon>unclassified sequences</taxon>
        <taxon>metagenomes</taxon>
        <taxon>organismal metagenomes</taxon>
    </lineage>
</organism>
<evidence type="ECO:0000256" key="1">
    <source>
        <dbReference type="SAM" id="MobiDB-lite"/>
    </source>
</evidence>
<protein>
    <submittedName>
        <fullName evidence="2">Uncharacterized protein</fullName>
    </submittedName>
</protein>
<dbReference type="AlphaFoldDB" id="A0A6C0B7W2"/>
<reference evidence="2" key="1">
    <citation type="journal article" date="2020" name="Nature">
        <title>Giant virus diversity and host interactions through global metagenomics.</title>
        <authorList>
            <person name="Schulz F."/>
            <person name="Roux S."/>
            <person name="Paez-Espino D."/>
            <person name="Jungbluth S."/>
            <person name="Walsh D.A."/>
            <person name="Denef V.J."/>
            <person name="McMahon K.D."/>
            <person name="Konstantinidis K.T."/>
            <person name="Eloe-Fadrosh E.A."/>
            <person name="Kyrpides N.C."/>
            <person name="Woyke T."/>
        </authorList>
    </citation>
    <scope>NUCLEOTIDE SEQUENCE</scope>
    <source>
        <strain evidence="2">GVMAG-M-3300010158-13</strain>
    </source>
</reference>
<accession>A0A6C0B7W2</accession>
<sequence>MPRKGARKTMKGGAGAADNAVSVYGGINDQHRAVPNDNTIAMKQQMGGKRRRRGGSTGVDLTASLALLGLNELTKRRRTAVKKGGKRRRTTKKGRN</sequence>
<dbReference type="EMBL" id="MN739088">
    <property type="protein sequence ID" value="QHS87781.1"/>
    <property type="molecule type" value="Genomic_DNA"/>
</dbReference>
<feature type="region of interest" description="Disordered" evidence="1">
    <location>
        <begin position="76"/>
        <end position="96"/>
    </location>
</feature>
<proteinExistence type="predicted"/>
<evidence type="ECO:0000313" key="2">
    <source>
        <dbReference type="EMBL" id="QHS87781.1"/>
    </source>
</evidence>
<name>A0A6C0B7W2_9ZZZZ</name>